<dbReference type="PROSITE" id="PS50082">
    <property type="entry name" value="WD_REPEATS_2"/>
    <property type="match status" value="2"/>
</dbReference>
<evidence type="ECO:0000256" key="4">
    <source>
        <dbReference type="ARBA" id="ARBA00037931"/>
    </source>
</evidence>
<comment type="caution">
    <text evidence="9">The sequence shown here is derived from an EMBL/GenBank/DDBJ whole genome shotgun (WGS) entry which is preliminary data.</text>
</comment>
<dbReference type="Pfam" id="PF00400">
    <property type="entry name" value="WD40"/>
    <property type="match status" value="2"/>
</dbReference>
<dbReference type="HOGENOM" id="CLU_041940_0_1_1"/>
<reference evidence="9 10" key="1">
    <citation type="journal article" date="2011" name="PLoS Genet.">
        <title>Genome sequencing and comparative transcriptomics of the model entomopathogenic fungi Metarhizium anisopliae and M. acridum.</title>
        <authorList>
            <person name="Gao Q."/>
            <person name="Jin K."/>
            <person name="Ying S.H."/>
            <person name="Zhang Y."/>
            <person name="Xiao G."/>
            <person name="Shang Y."/>
            <person name="Duan Z."/>
            <person name="Hu X."/>
            <person name="Xie X.Q."/>
            <person name="Zhou G."/>
            <person name="Peng G."/>
            <person name="Luo Z."/>
            <person name="Huang W."/>
            <person name="Wang B."/>
            <person name="Fang W."/>
            <person name="Wang S."/>
            <person name="Zhong Y."/>
            <person name="Ma L.J."/>
            <person name="St Leger R.J."/>
            <person name="Zhao G.P."/>
            <person name="Pei Y."/>
            <person name="Feng M.G."/>
            <person name="Xia Y."/>
            <person name="Wang C."/>
        </authorList>
    </citation>
    <scope>NUCLEOTIDE SEQUENCE [LARGE SCALE GENOMIC DNA]</scope>
    <source>
        <strain evidence="10">ARSEF 23 / ATCC MYA-3075</strain>
    </source>
</reference>
<feature type="repeat" description="WD" evidence="7">
    <location>
        <begin position="12"/>
        <end position="45"/>
    </location>
</feature>
<proteinExistence type="inferred from homology"/>
<dbReference type="SMART" id="SM00320">
    <property type="entry name" value="WD40"/>
    <property type="match status" value="4"/>
</dbReference>
<evidence type="ECO:0000256" key="2">
    <source>
        <dbReference type="ARBA" id="ARBA00022737"/>
    </source>
</evidence>
<dbReference type="EMBL" id="ADNJ02000004">
    <property type="protein sequence ID" value="EFZ01543.2"/>
    <property type="molecule type" value="Genomic_DNA"/>
</dbReference>
<evidence type="ECO:0000313" key="10">
    <source>
        <dbReference type="Proteomes" id="UP000002498"/>
    </source>
</evidence>
<evidence type="ECO:0000256" key="7">
    <source>
        <dbReference type="PROSITE-ProRule" id="PRU00221"/>
    </source>
</evidence>
<feature type="compositionally biased region" description="Polar residues" evidence="8">
    <location>
        <begin position="295"/>
        <end position="305"/>
    </location>
</feature>
<dbReference type="InterPro" id="IPR015943">
    <property type="entry name" value="WD40/YVTN_repeat-like_dom_sf"/>
</dbReference>
<gene>
    <name evidence="9" type="ORF">MAA_02772</name>
</gene>
<name>E9ES26_METRA</name>
<evidence type="ECO:0000313" key="9">
    <source>
        <dbReference type="EMBL" id="EFZ01543.2"/>
    </source>
</evidence>
<dbReference type="PANTHER" id="PTHR19854">
    <property type="entry name" value="TRANSDUCIN BETA-LIKE 3"/>
    <property type="match status" value="1"/>
</dbReference>
<evidence type="ECO:0000256" key="5">
    <source>
        <dbReference type="ARBA" id="ARBA00038749"/>
    </source>
</evidence>
<comment type="function">
    <text evidence="3">Component of the ASTRA complex involved in chromatin remodeling.</text>
</comment>
<comment type="similarity">
    <text evidence="4">Belongs to the WD repeat ASA1 family.</text>
</comment>
<dbReference type="OrthoDB" id="7668193at2759"/>
<dbReference type="PROSITE" id="PS00678">
    <property type="entry name" value="WD_REPEATS_1"/>
    <property type="match status" value="1"/>
</dbReference>
<feature type="region of interest" description="Disordered" evidence="8">
    <location>
        <begin position="289"/>
        <end position="313"/>
    </location>
</feature>
<evidence type="ECO:0000256" key="8">
    <source>
        <dbReference type="SAM" id="MobiDB-lite"/>
    </source>
</evidence>
<dbReference type="InterPro" id="IPR019775">
    <property type="entry name" value="WD40_repeat_CS"/>
</dbReference>
<dbReference type="InterPro" id="IPR001680">
    <property type="entry name" value="WD40_rpt"/>
</dbReference>
<dbReference type="AlphaFoldDB" id="E9ES26"/>
<reference evidence="9 10" key="2">
    <citation type="journal article" date="2014" name="Proc. Natl. Acad. Sci. U.S.A.">
        <title>Trajectory and genomic determinants of fungal-pathogen speciation and host adaptation.</title>
        <authorList>
            <person name="Hu X."/>
            <person name="Xiao G."/>
            <person name="Zheng P."/>
            <person name="Shang Y."/>
            <person name="Su Y."/>
            <person name="Zhang X."/>
            <person name="Liu X."/>
            <person name="Zhan S."/>
            <person name="St Leger R.J."/>
            <person name="Wang C."/>
        </authorList>
    </citation>
    <scope>GENOME REANNOTATION</scope>
    <source>
        <strain evidence="10">ARSEF 23 / ATCC MYA-3075</strain>
    </source>
</reference>
<evidence type="ECO:0000256" key="1">
    <source>
        <dbReference type="ARBA" id="ARBA00022574"/>
    </source>
</evidence>
<organism evidence="9 10">
    <name type="scientific">Metarhizium robertsii (strain ARSEF 23 / ATCC MYA-3075)</name>
    <name type="common">Metarhizium anisopliae (strain ARSEF 23)</name>
    <dbReference type="NCBI Taxonomy" id="655844"/>
    <lineage>
        <taxon>Eukaryota</taxon>
        <taxon>Fungi</taxon>
        <taxon>Dikarya</taxon>
        <taxon>Ascomycota</taxon>
        <taxon>Pezizomycotina</taxon>
        <taxon>Sordariomycetes</taxon>
        <taxon>Hypocreomycetidae</taxon>
        <taxon>Hypocreales</taxon>
        <taxon>Clavicipitaceae</taxon>
        <taxon>Metarhizium</taxon>
    </lineage>
</organism>
<dbReference type="Gene3D" id="2.130.10.10">
    <property type="entry name" value="YVTN repeat-like/Quinoprotein amine dehydrogenase"/>
    <property type="match status" value="2"/>
</dbReference>
<sequence>MASPVPSPKFILRGHKAAVHAATFIRQNERLVTGDSEGFVVLWDLTVMRPRAVWRAHENAILGVRGWGEDKLITSFLGSMARSHCRRHGRDHKLIVWKIARGDESGLSTVLPLDGVDVERRRPWVVHLLEVNTMNFCSFAACPLEDSQYSPFLGTSPEILVAVPNTLASESVDIYTLPSQTRAYTVQPGPKNGMAMSLSLTHLEKRLTLVAAFENGYASVHRLTPEGSWVTTYRTQAHSQPILSLDLRPDLKCFFTSGADAIVAKHPIPTAPQEVAKPFNPSERVIEEIDEDPKQNSSLLSSTSKPGYAKEKDHDAVLEEWKHPRKVTNTKHSGQQSLEVRSDGAIFATAGWDSKIRLYSCKSLKELAVLKWHKDGAYAVTFSDVGPETSQTVDTDREAQVGCEVQQADDAIDVSRLSVQDRRIHRVKAAHWVAAGAKDGKVSLWDMY</sequence>
<evidence type="ECO:0000256" key="3">
    <source>
        <dbReference type="ARBA" id="ARBA00037338"/>
    </source>
</evidence>
<protein>
    <recommendedName>
        <fullName evidence="6">ASTRA-associated protein 1</fullName>
    </recommendedName>
</protein>
<comment type="subunit">
    <text evidence="5">Component of the ASTRA chromatin remodeling machinery complex.</text>
</comment>
<evidence type="ECO:0000256" key="6">
    <source>
        <dbReference type="ARBA" id="ARBA00040563"/>
    </source>
</evidence>
<dbReference type="SUPFAM" id="SSF50978">
    <property type="entry name" value="WD40 repeat-like"/>
    <property type="match status" value="1"/>
</dbReference>
<dbReference type="InterPro" id="IPR036322">
    <property type="entry name" value="WD40_repeat_dom_sf"/>
</dbReference>
<dbReference type="KEGG" id="maj:MAA_02772"/>
<dbReference type="PANTHER" id="PTHR19854:SF1">
    <property type="entry name" value="GUANINE NUCLEOTIDE-BINDING PROTEIN SUBUNIT BETA-LIKE PROTEIN 1"/>
    <property type="match status" value="1"/>
</dbReference>
<keyword evidence="10" id="KW-1185">Reference proteome</keyword>
<keyword evidence="1 7" id="KW-0853">WD repeat</keyword>
<accession>E9ES26</accession>
<dbReference type="RefSeq" id="XP_007818961.2">
    <property type="nucleotide sequence ID" value="XM_007820770.2"/>
</dbReference>
<dbReference type="GeneID" id="19257058"/>
<keyword evidence="2" id="KW-0677">Repeat</keyword>
<dbReference type="Proteomes" id="UP000002498">
    <property type="component" value="Unassembled WGS sequence"/>
</dbReference>
<dbReference type="PROSITE" id="PS50294">
    <property type="entry name" value="WD_REPEATS_REGION"/>
    <property type="match status" value="1"/>
</dbReference>
<feature type="repeat" description="WD" evidence="7">
    <location>
        <begin position="433"/>
        <end position="448"/>
    </location>
</feature>